<gene>
    <name evidence="2" type="ORF">E2C01_058891</name>
</gene>
<evidence type="ECO:0000313" key="2">
    <source>
        <dbReference type="EMBL" id="MPC64770.1"/>
    </source>
</evidence>
<dbReference type="Proteomes" id="UP000324222">
    <property type="component" value="Unassembled WGS sequence"/>
</dbReference>
<proteinExistence type="predicted"/>
<sequence>MKQDRRENLKSVSESVKRKRRIRKNESASRNAACVPDSPLPPVSSRSSSSRLALPALPCLFSSPALREAHLGKH</sequence>
<dbReference type="AlphaFoldDB" id="A0A5B7GXL3"/>
<evidence type="ECO:0000313" key="3">
    <source>
        <dbReference type="Proteomes" id="UP000324222"/>
    </source>
</evidence>
<accession>A0A5B7GXL3</accession>
<evidence type="ECO:0000256" key="1">
    <source>
        <dbReference type="SAM" id="MobiDB-lite"/>
    </source>
</evidence>
<keyword evidence="3" id="KW-1185">Reference proteome</keyword>
<protein>
    <submittedName>
        <fullName evidence="2">Uncharacterized protein</fullName>
    </submittedName>
</protein>
<reference evidence="2 3" key="1">
    <citation type="submission" date="2019-05" db="EMBL/GenBank/DDBJ databases">
        <title>Another draft genome of Portunus trituberculatus and its Hox gene families provides insights of decapod evolution.</title>
        <authorList>
            <person name="Jeong J.-H."/>
            <person name="Song I."/>
            <person name="Kim S."/>
            <person name="Choi T."/>
            <person name="Kim D."/>
            <person name="Ryu S."/>
            <person name="Kim W."/>
        </authorList>
    </citation>
    <scope>NUCLEOTIDE SEQUENCE [LARGE SCALE GENOMIC DNA]</scope>
    <source>
        <tissue evidence="2">Muscle</tissue>
    </source>
</reference>
<feature type="region of interest" description="Disordered" evidence="1">
    <location>
        <begin position="1"/>
        <end position="49"/>
    </location>
</feature>
<name>A0A5B7GXL3_PORTR</name>
<organism evidence="2 3">
    <name type="scientific">Portunus trituberculatus</name>
    <name type="common">Swimming crab</name>
    <name type="synonym">Neptunus trituberculatus</name>
    <dbReference type="NCBI Taxonomy" id="210409"/>
    <lineage>
        <taxon>Eukaryota</taxon>
        <taxon>Metazoa</taxon>
        <taxon>Ecdysozoa</taxon>
        <taxon>Arthropoda</taxon>
        <taxon>Crustacea</taxon>
        <taxon>Multicrustacea</taxon>
        <taxon>Malacostraca</taxon>
        <taxon>Eumalacostraca</taxon>
        <taxon>Eucarida</taxon>
        <taxon>Decapoda</taxon>
        <taxon>Pleocyemata</taxon>
        <taxon>Brachyura</taxon>
        <taxon>Eubrachyura</taxon>
        <taxon>Portunoidea</taxon>
        <taxon>Portunidae</taxon>
        <taxon>Portuninae</taxon>
        <taxon>Portunus</taxon>
    </lineage>
</organism>
<comment type="caution">
    <text evidence="2">The sequence shown here is derived from an EMBL/GenBank/DDBJ whole genome shotgun (WGS) entry which is preliminary data.</text>
</comment>
<dbReference type="EMBL" id="VSRR010022558">
    <property type="protein sequence ID" value="MPC64770.1"/>
    <property type="molecule type" value="Genomic_DNA"/>
</dbReference>